<dbReference type="EMBL" id="JADINF010000085">
    <property type="protein sequence ID" value="MBO8424073.1"/>
    <property type="molecule type" value="Genomic_DNA"/>
</dbReference>
<reference evidence="3" key="1">
    <citation type="submission" date="2020-10" db="EMBL/GenBank/DDBJ databases">
        <authorList>
            <person name="Gilroy R."/>
        </authorList>
    </citation>
    <scope>NUCLEOTIDE SEQUENCE</scope>
    <source>
        <strain evidence="3">517</strain>
    </source>
</reference>
<dbReference type="PANTHER" id="PTHR42806:SF1">
    <property type="entry name" value="GLYCINE DEHYDROGENASE (DECARBOXYLATING)"/>
    <property type="match status" value="1"/>
</dbReference>
<keyword evidence="1 3" id="KW-0560">Oxidoreductase</keyword>
<dbReference type="EC" id="1.4.4.2" evidence="3"/>
<dbReference type="PANTHER" id="PTHR42806">
    <property type="entry name" value="GLYCINE CLEAVAGE SYSTEM P-PROTEIN"/>
    <property type="match status" value="1"/>
</dbReference>
<dbReference type="Gene3D" id="3.40.640.10">
    <property type="entry name" value="Type I PLP-dependent aspartate aminotransferase-like (Major domain)"/>
    <property type="match status" value="1"/>
</dbReference>
<gene>
    <name evidence="3" type="primary">gcvPA</name>
    <name evidence="3" type="ORF">IAB16_03565</name>
</gene>
<dbReference type="SUPFAM" id="SSF53383">
    <property type="entry name" value="PLP-dependent transferases"/>
    <property type="match status" value="1"/>
</dbReference>
<dbReference type="InterPro" id="IPR015421">
    <property type="entry name" value="PyrdxlP-dep_Trfase_major"/>
</dbReference>
<evidence type="ECO:0000313" key="4">
    <source>
        <dbReference type="Proteomes" id="UP000727857"/>
    </source>
</evidence>
<dbReference type="GO" id="GO:0004375">
    <property type="term" value="F:glycine dehydrogenase (decarboxylating) activity"/>
    <property type="evidence" value="ECO:0007669"/>
    <property type="project" value="UniProtKB-EC"/>
</dbReference>
<evidence type="ECO:0000259" key="2">
    <source>
        <dbReference type="Pfam" id="PF02347"/>
    </source>
</evidence>
<feature type="non-terminal residue" evidence="3">
    <location>
        <position position="344"/>
    </location>
</feature>
<organism evidence="3 4">
    <name type="scientific">Candidatus Stercoripulliclostridium pullicola</name>
    <dbReference type="NCBI Taxonomy" id="2840953"/>
    <lineage>
        <taxon>Bacteria</taxon>
        <taxon>Bacillati</taxon>
        <taxon>Bacillota</taxon>
        <taxon>Clostridia</taxon>
        <taxon>Eubacteriales</taxon>
        <taxon>Candidatus Stercoripulliclostridium</taxon>
    </lineage>
</organism>
<dbReference type="Proteomes" id="UP000727857">
    <property type="component" value="Unassembled WGS sequence"/>
</dbReference>
<dbReference type="GO" id="GO:0009116">
    <property type="term" value="P:nucleoside metabolic process"/>
    <property type="evidence" value="ECO:0007669"/>
    <property type="project" value="InterPro"/>
</dbReference>
<proteinExistence type="predicted"/>
<evidence type="ECO:0000313" key="3">
    <source>
        <dbReference type="EMBL" id="MBO8424073.1"/>
    </source>
</evidence>
<evidence type="ECO:0000256" key="1">
    <source>
        <dbReference type="ARBA" id="ARBA00023002"/>
    </source>
</evidence>
<name>A0A940DI74_9FIRM</name>
<reference evidence="3" key="2">
    <citation type="journal article" date="2021" name="PeerJ">
        <title>Extensive microbial diversity within the chicken gut microbiome revealed by metagenomics and culture.</title>
        <authorList>
            <person name="Gilroy R."/>
            <person name="Ravi A."/>
            <person name="Getino M."/>
            <person name="Pursley I."/>
            <person name="Horton D.L."/>
            <person name="Alikhan N.F."/>
            <person name="Baker D."/>
            <person name="Gharbi K."/>
            <person name="Hall N."/>
            <person name="Watson M."/>
            <person name="Adriaenssens E.M."/>
            <person name="Foster-Nyarko E."/>
            <person name="Jarju S."/>
            <person name="Secka A."/>
            <person name="Antonio M."/>
            <person name="Oren A."/>
            <person name="Chaudhuri R.R."/>
            <person name="La Ragione R."/>
            <person name="Hildebrand F."/>
            <person name="Pallen M.J."/>
        </authorList>
    </citation>
    <scope>NUCLEOTIDE SEQUENCE</scope>
    <source>
        <strain evidence="3">517</strain>
    </source>
</reference>
<dbReference type="InterPro" id="IPR023010">
    <property type="entry name" value="GcvPA"/>
</dbReference>
<dbReference type="AlphaFoldDB" id="A0A940DI74"/>
<dbReference type="Pfam" id="PF02347">
    <property type="entry name" value="GDC-P"/>
    <property type="match status" value="1"/>
</dbReference>
<dbReference type="InterPro" id="IPR015424">
    <property type="entry name" value="PyrdxlP-dep_Trfase"/>
</dbReference>
<dbReference type="NCBIfam" id="NF001696">
    <property type="entry name" value="PRK00451.1"/>
    <property type="match status" value="1"/>
</dbReference>
<dbReference type="InterPro" id="IPR049315">
    <property type="entry name" value="GDC-P_N"/>
</dbReference>
<protein>
    <submittedName>
        <fullName evidence="3">Aminomethyl-transferring glycine dehydrogenase subunit GcvPA</fullName>
        <ecNumber evidence="3">1.4.4.2</ecNumber>
    </submittedName>
</protein>
<sequence>MSDYIPVTEREREEMLAAIGVKSVDELFEDIPVKLRSDKLKLPEGLSQQEVYEKLKKTASLNRVYRSCMRGAGAYRHYIPAVVKAIAARSEFVTAYTPYQAEMSQGILGAMFEYQTYICLLTGMDVSNASLYNGATAAAEAALMTKERGRYKVFVTDNVRPDVLAVMRTYLTAKGMELNVIPSKDGATDVSALKALLDASAAAVYVEQPNYFGLIEDLDAIGEAAHAAGAKFIAGCNPIALAALKTPAECGADIAVGEGQPLGMSLAFGGPYLGFIACKEKEVRKLPGRIVGETVDRDMRKAYVLTLQPREQHIKRERASSNICSNEALCALTATVYMGAMGKE</sequence>
<accession>A0A940DI74</accession>
<comment type="caution">
    <text evidence="3">The sequence shown here is derived from an EMBL/GenBank/DDBJ whole genome shotgun (WGS) entry which is preliminary data.</text>
</comment>
<feature type="domain" description="Glycine cleavage system P-protein N-terminal" evidence="2">
    <location>
        <begin position="3"/>
        <end position="343"/>
    </location>
</feature>